<comment type="caution">
    <text evidence="1">The sequence shown here is derived from an EMBL/GenBank/DDBJ whole genome shotgun (WGS) entry which is preliminary data.</text>
</comment>
<accession>A0ABV3F0P9</accession>
<name>A0ABV3F0P9_9NOCA</name>
<dbReference type="RefSeq" id="WP_357971847.1">
    <property type="nucleotide sequence ID" value="NZ_JBFAIH010000001.1"/>
</dbReference>
<organism evidence="1 2">
    <name type="scientific">Nocardia fusca</name>
    <dbReference type="NCBI Taxonomy" id="941183"/>
    <lineage>
        <taxon>Bacteria</taxon>
        <taxon>Bacillati</taxon>
        <taxon>Actinomycetota</taxon>
        <taxon>Actinomycetes</taxon>
        <taxon>Mycobacteriales</taxon>
        <taxon>Nocardiaceae</taxon>
        <taxon>Nocardia</taxon>
    </lineage>
</organism>
<reference evidence="1 2" key="1">
    <citation type="submission" date="2024-06" db="EMBL/GenBank/DDBJ databases">
        <title>The Natural Products Discovery Center: Release of the First 8490 Sequenced Strains for Exploring Actinobacteria Biosynthetic Diversity.</title>
        <authorList>
            <person name="Kalkreuter E."/>
            <person name="Kautsar S.A."/>
            <person name="Yang D."/>
            <person name="Bader C.D."/>
            <person name="Teijaro C.N."/>
            <person name="Fluegel L."/>
            <person name="Davis C.M."/>
            <person name="Simpson J.R."/>
            <person name="Lauterbach L."/>
            <person name="Steele A.D."/>
            <person name="Gui C."/>
            <person name="Meng S."/>
            <person name="Li G."/>
            <person name="Viehrig K."/>
            <person name="Ye F."/>
            <person name="Su P."/>
            <person name="Kiefer A.F."/>
            <person name="Nichols A."/>
            <person name="Cepeda A.J."/>
            <person name="Yan W."/>
            <person name="Fan B."/>
            <person name="Jiang Y."/>
            <person name="Adhikari A."/>
            <person name="Zheng C.-J."/>
            <person name="Schuster L."/>
            <person name="Cowan T.M."/>
            <person name="Smanski M.J."/>
            <person name="Chevrette M.G."/>
            <person name="De Carvalho L.P.S."/>
            <person name="Shen B."/>
        </authorList>
    </citation>
    <scope>NUCLEOTIDE SEQUENCE [LARGE SCALE GENOMIC DNA]</scope>
    <source>
        <strain evidence="1 2">NPDC050671</strain>
    </source>
</reference>
<evidence type="ECO:0000313" key="2">
    <source>
        <dbReference type="Proteomes" id="UP001551658"/>
    </source>
</evidence>
<protein>
    <recommendedName>
        <fullName evidence="3">DUF3558 domain-containing protein</fullName>
    </recommendedName>
</protein>
<dbReference type="EMBL" id="JBFAIH010000001">
    <property type="protein sequence ID" value="MEV0361223.1"/>
    <property type="molecule type" value="Genomic_DNA"/>
</dbReference>
<keyword evidence="2" id="KW-1185">Reference proteome</keyword>
<gene>
    <name evidence="1" type="ORF">AB0H72_00855</name>
</gene>
<evidence type="ECO:0000313" key="1">
    <source>
        <dbReference type="EMBL" id="MEV0361223.1"/>
    </source>
</evidence>
<sequence>MAAILDTPALAPQRTVDDKTGRVVAESCNWGTESEGLVSVSWMLEPIPAWGEDAQSRAFSDAIGLRVALNAWAGKACTVFAERPGGNLGINIVPSDKYLTARPSTPADDICDRNKPTIVAAFERATPT</sequence>
<evidence type="ECO:0008006" key="3">
    <source>
        <dbReference type="Google" id="ProtNLM"/>
    </source>
</evidence>
<proteinExistence type="predicted"/>
<dbReference type="Proteomes" id="UP001551658">
    <property type="component" value="Unassembled WGS sequence"/>
</dbReference>